<feature type="compositionally biased region" description="Basic and acidic residues" evidence="6">
    <location>
        <begin position="233"/>
        <end position="251"/>
    </location>
</feature>
<name>A0A9P4KFT9_9PLEO</name>
<feature type="compositionally biased region" description="Basic residues" evidence="6">
    <location>
        <begin position="200"/>
        <end position="209"/>
    </location>
</feature>
<keyword evidence="2" id="KW-0479">Metal-binding</keyword>
<evidence type="ECO:0000256" key="4">
    <source>
        <dbReference type="ARBA" id="ARBA00022833"/>
    </source>
</evidence>
<evidence type="ECO:0000313" key="8">
    <source>
        <dbReference type="EMBL" id="KAF2267953.1"/>
    </source>
</evidence>
<dbReference type="Proteomes" id="UP000800093">
    <property type="component" value="Unassembled WGS sequence"/>
</dbReference>
<dbReference type="SMART" id="SM01336">
    <property type="entry name" value="zf-PARP"/>
    <property type="match status" value="1"/>
</dbReference>
<organism evidence="8 9">
    <name type="scientific">Lojkania enalia</name>
    <dbReference type="NCBI Taxonomy" id="147567"/>
    <lineage>
        <taxon>Eukaryota</taxon>
        <taxon>Fungi</taxon>
        <taxon>Dikarya</taxon>
        <taxon>Ascomycota</taxon>
        <taxon>Pezizomycotina</taxon>
        <taxon>Dothideomycetes</taxon>
        <taxon>Pleosporomycetidae</taxon>
        <taxon>Pleosporales</taxon>
        <taxon>Pleosporales incertae sedis</taxon>
        <taxon>Lojkania</taxon>
    </lineage>
</organism>
<evidence type="ECO:0000256" key="3">
    <source>
        <dbReference type="ARBA" id="ARBA00022771"/>
    </source>
</evidence>
<sequence length="312" mass="35013">MLNPTFQTSQINTCPLGGYREHCLHWSQIPSFPEIKQLIFGTEIAKQGRAGCKNKECKENDVKIQKGELRLGTLVTIQDHQSWTWKHWGCVTPVQIEHWKEDIGGDLDLLDGYDELPEHAQTKVREALEMGHVADEDWKGDIEMNRPGMKGFRVKVKTPKKKKGKVADEDDADVDAEEKPKKKRGRPTEEDHAEEAPATKKSKGKGKKATVKEEGAAREEEAKPKKTRGKKAAVKDEGDAGKNSKAKPEKAKSKRAAPKEEEEELEAAEDKEPNEKVEAPKAKPSKKIASEDSQERAPRKRGRKKKATAKDE</sequence>
<keyword evidence="3" id="KW-0863">Zinc-finger</keyword>
<evidence type="ECO:0000259" key="7">
    <source>
        <dbReference type="PROSITE" id="PS50064"/>
    </source>
</evidence>
<gene>
    <name evidence="8" type="ORF">CC78DRAFT_530376</name>
</gene>
<feature type="compositionally biased region" description="Basic residues" evidence="6">
    <location>
        <begin position="153"/>
        <end position="164"/>
    </location>
</feature>
<dbReference type="GO" id="GO:0008270">
    <property type="term" value="F:zinc ion binding"/>
    <property type="evidence" value="ECO:0007669"/>
    <property type="project" value="UniProtKB-KW"/>
</dbReference>
<dbReference type="PROSITE" id="PS50064">
    <property type="entry name" value="ZF_PARP_2"/>
    <property type="match status" value="1"/>
</dbReference>
<feature type="compositionally biased region" description="Basic and acidic residues" evidence="6">
    <location>
        <begin position="186"/>
        <end position="198"/>
    </location>
</feature>
<evidence type="ECO:0000256" key="6">
    <source>
        <dbReference type="SAM" id="MobiDB-lite"/>
    </source>
</evidence>
<dbReference type="AlphaFoldDB" id="A0A9P4KFT9"/>
<dbReference type="GO" id="GO:0003677">
    <property type="term" value="F:DNA binding"/>
    <property type="evidence" value="ECO:0007669"/>
    <property type="project" value="InterPro"/>
</dbReference>
<feature type="domain" description="PARP-type" evidence="7">
    <location>
        <begin position="40"/>
        <end position="132"/>
    </location>
</feature>
<dbReference type="InterPro" id="IPR001510">
    <property type="entry name" value="Znf_PARP"/>
</dbReference>
<feature type="compositionally biased region" description="Basic and acidic residues" evidence="6">
    <location>
        <begin position="268"/>
        <end position="281"/>
    </location>
</feature>
<accession>A0A9P4KFT9</accession>
<feature type="compositionally biased region" description="Basic residues" evidence="6">
    <location>
        <begin position="298"/>
        <end position="312"/>
    </location>
</feature>
<dbReference type="InterPro" id="IPR036957">
    <property type="entry name" value="Znf_PARP_sf"/>
</dbReference>
<evidence type="ECO:0000256" key="5">
    <source>
        <dbReference type="ARBA" id="ARBA00023242"/>
    </source>
</evidence>
<feature type="region of interest" description="Disordered" evidence="6">
    <location>
        <begin position="153"/>
        <end position="312"/>
    </location>
</feature>
<feature type="compositionally biased region" description="Basic and acidic residues" evidence="6">
    <location>
        <begin position="288"/>
        <end position="297"/>
    </location>
</feature>
<dbReference type="Gene3D" id="3.30.1740.10">
    <property type="entry name" value="Zinc finger, PARP-type"/>
    <property type="match status" value="1"/>
</dbReference>
<evidence type="ECO:0000256" key="1">
    <source>
        <dbReference type="ARBA" id="ARBA00004123"/>
    </source>
</evidence>
<reference evidence="9" key="1">
    <citation type="journal article" date="2020" name="Stud. Mycol.">
        <title>101 Dothideomycetes genomes: A test case for predicting lifestyles and emergence of pathogens.</title>
        <authorList>
            <person name="Haridas S."/>
            <person name="Albert R."/>
            <person name="Binder M."/>
            <person name="Bloem J."/>
            <person name="LaButti K."/>
            <person name="Salamov A."/>
            <person name="Andreopoulos B."/>
            <person name="Baker S."/>
            <person name="Barry K."/>
            <person name="Bills G."/>
            <person name="Bluhm B."/>
            <person name="Cannon C."/>
            <person name="Castanera R."/>
            <person name="Culley D."/>
            <person name="Daum C."/>
            <person name="Ezra D."/>
            <person name="Gonzalez J."/>
            <person name="Henrissat B."/>
            <person name="Kuo A."/>
            <person name="Liang C."/>
            <person name="Lipzen A."/>
            <person name="Lutzoni F."/>
            <person name="Magnuson J."/>
            <person name="Mondo S."/>
            <person name="Nolan M."/>
            <person name="Ohm R."/>
            <person name="Pangilinan J."/>
            <person name="Park H.-J."/>
            <person name="Ramirez L."/>
            <person name="Alfaro M."/>
            <person name="Sun H."/>
            <person name="Tritt A."/>
            <person name="Yoshinaga Y."/>
            <person name="Zwiers L.-H."/>
            <person name="Turgeon B."/>
            <person name="Goodwin S."/>
            <person name="Spatafora J."/>
            <person name="Crous P."/>
            <person name="Grigoriev I."/>
        </authorList>
    </citation>
    <scope>NUCLEOTIDE SEQUENCE [LARGE SCALE GENOMIC DNA]</scope>
    <source>
        <strain evidence="9">CBS 304.66</strain>
    </source>
</reference>
<proteinExistence type="predicted"/>
<dbReference type="GO" id="GO:0005634">
    <property type="term" value="C:nucleus"/>
    <property type="evidence" value="ECO:0007669"/>
    <property type="project" value="UniProtKB-SubCell"/>
</dbReference>
<dbReference type="OrthoDB" id="429950at2759"/>
<dbReference type="EMBL" id="ML986588">
    <property type="protein sequence ID" value="KAF2267953.1"/>
    <property type="molecule type" value="Genomic_DNA"/>
</dbReference>
<dbReference type="Pfam" id="PF00645">
    <property type="entry name" value="zf-PARP"/>
    <property type="match status" value="1"/>
</dbReference>
<protein>
    <submittedName>
        <fullName evidence="8">Zf-PARP-domain-containing protein</fullName>
    </submittedName>
</protein>
<dbReference type="SUPFAM" id="SSF57716">
    <property type="entry name" value="Glucocorticoid receptor-like (DNA-binding domain)"/>
    <property type="match status" value="1"/>
</dbReference>
<keyword evidence="9" id="KW-1185">Reference proteome</keyword>
<feature type="compositionally biased region" description="Basic and acidic residues" evidence="6">
    <location>
        <begin position="210"/>
        <end position="224"/>
    </location>
</feature>
<comment type="caution">
    <text evidence="8">The sequence shown here is derived from an EMBL/GenBank/DDBJ whole genome shotgun (WGS) entry which is preliminary data.</text>
</comment>
<evidence type="ECO:0000313" key="9">
    <source>
        <dbReference type="Proteomes" id="UP000800093"/>
    </source>
</evidence>
<comment type="subcellular location">
    <subcellularLocation>
        <location evidence="1">Nucleus</location>
    </subcellularLocation>
</comment>
<keyword evidence="4" id="KW-0862">Zinc</keyword>
<keyword evidence="5" id="KW-0539">Nucleus</keyword>
<evidence type="ECO:0000256" key="2">
    <source>
        <dbReference type="ARBA" id="ARBA00022723"/>
    </source>
</evidence>